<dbReference type="SUPFAM" id="SSF56112">
    <property type="entry name" value="Protein kinase-like (PK-like)"/>
    <property type="match status" value="1"/>
</dbReference>
<evidence type="ECO:0000256" key="4">
    <source>
        <dbReference type="ARBA" id="ARBA00022741"/>
    </source>
</evidence>
<dbReference type="Pfam" id="PF00069">
    <property type="entry name" value="Pkinase"/>
    <property type="match status" value="1"/>
</dbReference>
<dbReference type="InterPro" id="IPR017441">
    <property type="entry name" value="Protein_kinase_ATP_BS"/>
</dbReference>
<evidence type="ECO:0000256" key="8">
    <source>
        <dbReference type="SAM" id="MobiDB-lite"/>
    </source>
</evidence>
<dbReference type="CDD" id="cd14014">
    <property type="entry name" value="STKc_PknB_like"/>
    <property type="match status" value="1"/>
</dbReference>
<feature type="domain" description="Protein kinase" evidence="9">
    <location>
        <begin position="15"/>
        <end position="275"/>
    </location>
</feature>
<evidence type="ECO:0000256" key="2">
    <source>
        <dbReference type="ARBA" id="ARBA00022527"/>
    </source>
</evidence>
<dbReference type="RefSeq" id="WP_344903448.1">
    <property type="nucleotide sequence ID" value="NZ_BAAAWD010000019.1"/>
</dbReference>
<sequence>MAFLHYEGLLLAGRYRLIAELGRGGMATVWRAHDELLDREVAAKEVVISDHLPQAEREVLLERTLREARLAARLNHPNIAAVYDVVRTDRNPWIMLQLVRSRDLTEVITTEGRLPVPVVARIGLEVLSALEAAHAAGVVHRDVKPANILLTDDGRSILTDFGLATAVNKEGGLTSAGMVVGTPAYIAPERAGGGASSPRSDLWSLGATLYAAVEGHAPFARSTVMATFTAVMTTAPVFRYAGPLAPVITGLLQKDPALRTDAARAREQLREVAALRVPEGDTAVPGYREQDTVTSQGREPKEAASWDRDTGEAGIPFRTGAIVTSAAVRSTTGHSAPVPSPDPVPTPTPPPVPAPGAASAPAPVSVSAPALGSAPSPMSGPASVPSPVFGLGSGTVPPSTRHGHAGNGDRSGPAPARRRTIGYRWLSAGVVALLAGVLVTISAFTSQHPDGGLDRSPRVAPASADPAATLRIDRVPEVPEVPEVHPTTGHRSTSTPRGRSTSEPRGRSTAEPRPQPTTAPRDRSTAEPRDQAATTSPRERSTTPARPTATGSGTEPTVAATSAAPKPEPGDNGGNGNNGNGGNGNNNPNPNANPNPNGRNN</sequence>
<dbReference type="PROSITE" id="PS00107">
    <property type="entry name" value="PROTEIN_KINASE_ATP"/>
    <property type="match status" value="1"/>
</dbReference>
<dbReference type="InterPro" id="IPR011009">
    <property type="entry name" value="Kinase-like_dom_sf"/>
</dbReference>
<feature type="compositionally biased region" description="Gly residues" evidence="8">
    <location>
        <begin position="571"/>
        <end position="584"/>
    </location>
</feature>
<evidence type="ECO:0000256" key="1">
    <source>
        <dbReference type="ARBA" id="ARBA00012513"/>
    </source>
</evidence>
<evidence type="ECO:0000256" key="7">
    <source>
        <dbReference type="PROSITE-ProRule" id="PRU10141"/>
    </source>
</evidence>
<feature type="compositionally biased region" description="Low complexity" evidence="8">
    <location>
        <begin position="585"/>
        <end position="601"/>
    </location>
</feature>
<dbReference type="Gene3D" id="3.30.200.20">
    <property type="entry name" value="Phosphorylase Kinase, domain 1"/>
    <property type="match status" value="1"/>
</dbReference>
<evidence type="ECO:0000313" key="10">
    <source>
        <dbReference type="EMBL" id="GAA3030890.1"/>
    </source>
</evidence>
<feature type="region of interest" description="Disordered" evidence="8">
    <location>
        <begin position="280"/>
        <end position="416"/>
    </location>
</feature>
<feature type="compositionally biased region" description="Polar residues" evidence="8">
    <location>
        <begin position="532"/>
        <end position="555"/>
    </location>
</feature>
<feature type="compositionally biased region" description="Pro residues" evidence="8">
    <location>
        <begin position="338"/>
        <end position="354"/>
    </location>
</feature>
<name>A0ABP6L716_9ACTN</name>
<dbReference type="PROSITE" id="PS50011">
    <property type="entry name" value="PROTEIN_KINASE_DOM"/>
    <property type="match status" value="1"/>
</dbReference>
<dbReference type="PANTHER" id="PTHR43289">
    <property type="entry name" value="MITOGEN-ACTIVATED PROTEIN KINASE KINASE KINASE 20-RELATED"/>
    <property type="match status" value="1"/>
</dbReference>
<keyword evidence="11" id="KW-1185">Reference proteome</keyword>
<keyword evidence="2" id="KW-0723">Serine/threonine-protein kinase</keyword>
<feature type="compositionally biased region" description="Low complexity" evidence="8">
    <location>
        <begin position="355"/>
        <end position="388"/>
    </location>
</feature>
<feature type="compositionally biased region" description="Basic and acidic residues" evidence="8">
    <location>
        <begin position="500"/>
        <end position="510"/>
    </location>
</feature>
<feature type="compositionally biased region" description="Basic and acidic residues" evidence="8">
    <location>
        <begin position="298"/>
        <end position="311"/>
    </location>
</feature>
<feature type="compositionally biased region" description="Low complexity" evidence="8">
    <location>
        <begin position="484"/>
        <end position="499"/>
    </location>
</feature>
<keyword evidence="5" id="KW-0418">Kinase</keyword>
<dbReference type="SMART" id="SM00220">
    <property type="entry name" value="S_TKc"/>
    <property type="match status" value="1"/>
</dbReference>
<keyword evidence="6 7" id="KW-0067">ATP-binding</keyword>
<keyword evidence="4 7" id="KW-0547">Nucleotide-binding</keyword>
<dbReference type="Proteomes" id="UP001499930">
    <property type="component" value="Unassembled WGS sequence"/>
</dbReference>
<dbReference type="InterPro" id="IPR008271">
    <property type="entry name" value="Ser/Thr_kinase_AS"/>
</dbReference>
<feature type="region of interest" description="Disordered" evidence="8">
    <location>
        <begin position="447"/>
        <end position="601"/>
    </location>
</feature>
<proteinExistence type="predicted"/>
<evidence type="ECO:0000313" key="11">
    <source>
        <dbReference type="Proteomes" id="UP001499930"/>
    </source>
</evidence>
<evidence type="ECO:0000256" key="5">
    <source>
        <dbReference type="ARBA" id="ARBA00022777"/>
    </source>
</evidence>
<dbReference type="EC" id="2.7.11.1" evidence="1"/>
<organism evidence="10 11">
    <name type="scientific">Streptosporangium longisporum</name>
    <dbReference type="NCBI Taxonomy" id="46187"/>
    <lineage>
        <taxon>Bacteria</taxon>
        <taxon>Bacillati</taxon>
        <taxon>Actinomycetota</taxon>
        <taxon>Actinomycetes</taxon>
        <taxon>Streptosporangiales</taxon>
        <taxon>Streptosporangiaceae</taxon>
        <taxon>Streptosporangium</taxon>
    </lineage>
</organism>
<feature type="binding site" evidence="7">
    <location>
        <position position="44"/>
    </location>
    <ligand>
        <name>ATP</name>
        <dbReference type="ChEBI" id="CHEBI:30616"/>
    </ligand>
</feature>
<protein>
    <recommendedName>
        <fullName evidence="1">non-specific serine/threonine protein kinase</fullName>
        <ecNumber evidence="1">2.7.11.1</ecNumber>
    </recommendedName>
</protein>
<evidence type="ECO:0000259" key="9">
    <source>
        <dbReference type="PROSITE" id="PS50011"/>
    </source>
</evidence>
<reference evidence="11" key="1">
    <citation type="journal article" date="2019" name="Int. J. Syst. Evol. Microbiol.">
        <title>The Global Catalogue of Microorganisms (GCM) 10K type strain sequencing project: providing services to taxonomists for standard genome sequencing and annotation.</title>
        <authorList>
            <consortium name="The Broad Institute Genomics Platform"/>
            <consortium name="The Broad Institute Genome Sequencing Center for Infectious Disease"/>
            <person name="Wu L."/>
            <person name="Ma J."/>
        </authorList>
    </citation>
    <scope>NUCLEOTIDE SEQUENCE [LARGE SCALE GENOMIC DNA]</scope>
    <source>
        <strain evidence="11">JCM 3106</strain>
    </source>
</reference>
<dbReference type="InterPro" id="IPR000719">
    <property type="entry name" value="Prot_kinase_dom"/>
</dbReference>
<dbReference type="PANTHER" id="PTHR43289:SF6">
    <property type="entry name" value="SERINE_THREONINE-PROTEIN KINASE NEKL-3"/>
    <property type="match status" value="1"/>
</dbReference>
<evidence type="ECO:0000256" key="3">
    <source>
        <dbReference type="ARBA" id="ARBA00022679"/>
    </source>
</evidence>
<evidence type="ECO:0000256" key="6">
    <source>
        <dbReference type="ARBA" id="ARBA00022840"/>
    </source>
</evidence>
<dbReference type="Gene3D" id="1.10.510.10">
    <property type="entry name" value="Transferase(Phosphotransferase) domain 1"/>
    <property type="match status" value="1"/>
</dbReference>
<feature type="compositionally biased region" description="Basic and acidic residues" evidence="8">
    <location>
        <begin position="520"/>
        <end position="530"/>
    </location>
</feature>
<keyword evidence="3" id="KW-0808">Transferase</keyword>
<dbReference type="PROSITE" id="PS00108">
    <property type="entry name" value="PROTEIN_KINASE_ST"/>
    <property type="match status" value="1"/>
</dbReference>
<accession>A0ABP6L716</accession>
<comment type="caution">
    <text evidence="10">The sequence shown here is derived from an EMBL/GenBank/DDBJ whole genome shotgun (WGS) entry which is preliminary data.</text>
</comment>
<dbReference type="EMBL" id="BAAAWD010000019">
    <property type="protein sequence ID" value="GAA3030890.1"/>
    <property type="molecule type" value="Genomic_DNA"/>
</dbReference>
<gene>
    <name evidence="10" type="ORF">GCM10017559_67250</name>
</gene>